<evidence type="ECO:0000313" key="1">
    <source>
        <dbReference type="EMBL" id="MCG9970971.1"/>
    </source>
</evidence>
<evidence type="ECO:0000313" key="2">
    <source>
        <dbReference type="Proteomes" id="UP001139344"/>
    </source>
</evidence>
<dbReference type="AlphaFoldDB" id="A0A9X1UVN5"/>
<reference evidence="1" key="1">
    <citation type="submission" date="2021-12" db="EMBL/GenBank/DDBJ databases">
        <title>Description of Gramella crocea sp. nov., a new bacterium isolated from activated sludge.</title>
        <authorList>
            <person name="Zhang X."/>
        </authorList>
    </citation>
    <scope>NUCLEOTIDE SEQUENCE</scope>
    <source>
        <strain evidence="1">YB25</strain>
    </source>
</reference>
<name>A0A9X1UVN5_9FLAO</name>
<organism evidence="1 2">
    <name type="scientific">Christiangramia crocea</name>
    <dbReference type="NCBI Taxonomy" id="2904124"/>
    <lineage>
        <taxon>Bacteria</taxon>
        <taxon>Pseudomonadati</taxon>
        <taxon>Bacteroidota</taxon>
        <taxon>Flavobacteriia</taxon>
        <taxon>Flavobacteriales</taxon>
        <taxon>Flavobacteriaceae</taxon>
        <taxon>Christiangramia</taxon>
    </lineage>
</organism>
<gene>
    <name evidence="1" type="ORF">LU635_04920</name>
</gene>
<keyword evidence="2" id="KW-1185">Reference proteome</keyword>
<dbReference type="EMBL" id="JAJSON010000014">
    <property type="protein sequence ID" value="MCG9970971.1"/>
    <property type="molecule type" value="Genomic_DNA"/>
</dbReference>
<sequence length="117" mass="13827">MELTKEDLRFGNYIRFVSTQLNKNSDVKYTKYDLMQWDIANKVIGTKFEAIPLSHEWVDRLGFDMFNEDEGKLNFNGFELYWDGEGVFLESVGTEIYYVHQLQNLYHSLTGKELILI</sequence>
<accession>A0A9X1UVN5</accession>
<comment type="caution">
    <text evidence="1">The sequence shown here is derived from an EMBL/GenBank/DDBJ whole genome shotgun (WGS) entry which is preliminary data.</text>
</comment>
<proteinExistence type="predicted"/>
<dbReference type="Proteomes" id="UP001139344">
    <property type="component" value="Unassembled WGS sequence"/>
</dbReference>
<dbReference type="RefSeq" id="WP_240096813.1">
    <property type="nucleotide sequence ID" value="NZ_JAJSON010000014.1"/>
</dbReference>
<protein>
    <submittedName>
        <fullName evidence="1">Uncharacterized protein</fullName>
    </submittedName>
</protein>